<feature type="region of interest" description="Disordered" evidence="1">
    <location>
        <begin position="1"/>
        <end position="23"/>
    </location>
</feature>
<accession>A0ABN7ED67</accession>
<evidence type="ECO:0000313" key="2">
    <source>
        <dbReference type="EMBL" id="CAA6675283.1"/>
    </source>
</evidence>
<proteinExistence type="predicted"/>
<dbReference type="EMBL" id="CACRZD030000268">
    <property type="protein sequence ID" value="CAA6675283.1"/>
    <property type="molecule type" value="Genomic_DNA"/>
</dbReference>
<keyword evidence="3" id="KW-1185">Reference proteome</keyword>
<evidence type="ECO:0000313" key="3">
    <source>
        <dbReference type="Proteomes" id="UP001189122"/>
    </source>
</evidence>
<comment type="caution">
    <text evidence="2">The sequence shown here is derived from an EMBL/GenBank/DDBJ whole genome shotgun (WGS) entry which is preliminary data.</text>
</comment>
<evidence type="ECO:0000256" key="1">
    <source>
        <dbReference type="SAM" id="MobiDB-lite"/>
    </source>
</evidence>
<organism evidence="2 3">
    <name type="scientific">Spirodela intermedia</name>
    <name type="common">Intermediate duckweed</name>
    <dbReference type="NCBI Taxonomy" id="51605"/>
    <lineage>
        <taxon>Eukaryota</taxon>
        <taxon>Viridiplantae</taxon>
        <taxon>Streptophyta</taxon>
        <taxon>Embryophyta</taxon>
        <taxon>Tracheophyta</taxon>
        <taxon>Spermatophyta</taxon>
        <taxon>Magnoliopsida</taxon>
        <taxon>Liliopsida</taxon>
        <taxon>Araceae</taxon>
        <taxon>Lemnoideae</taxon>
        <taxon>Spirodela</taxon>
    </lineage>
</organism>
<protein>
    <submittedName>
        <fullName evidence="2">Uncharacterized protein</fullName>
    </submittedName>
</protein>
<reference evidence="3" key="1">
    <citation type="journal article" date="2020" name="Sci. Rep.">
        <title>Chromosome-scale genome assembly for the duckweed Spirodela intermedia, integrating cytogenetic maps, PacBio and Oxford Nanopore libraries.</title>
        <authorList>
            <person name="Hoang P.T.N."/>
            <person name="Fiebig A."/>
            <person name="Novak P."/>
            <person name="Macas J."/>
            <person name="Cao H.X."/>
            <person name="Stepanenko A."/>
            <person name="Chen G."/>
            <person name="Borisjuk N."/>
            <person name="Scholz U."/>
            <person name="Schubert I."/>
        </authorList>
    </citation>
    <scope>NUCLEOTIDE SEQUENCE [LARGE SCALE GENOMIC DNA]</scope>
</reference>
<dbReference type="Proteomes" id="UP001189122">
    <property type="component" value="Unassembled WGS sequence"/>
</dbReference>
<name>A0ABN7ED67_SPIIN</name>
<feature type="compositionally biased region" description="Polar residues" evidence="1">
    <location>
        <begin position="11"/>
        <end position="23"/>
    </location>
</feature>
<sequence length="23" mass="2524">MAPSLLDGHDTNSFNRSRASFAE</sequence>
<gene>
    <name evidence="2" type="ORF">SI7747_UN021625</name>
</gene>